<dbReference type="SUPFAM" id="SSF54862">
    <property type="entry name" value="4Fe-4S ferredoxins"/>
    <property type="match status" value="1"/>
</dbReference>
<sequence length="289" mass="30888">MIRIAVISGKGGTGKTMVTCALADTNTRKQVLADCDVDAANLELLLSPTHLTTEPFSGLDVARIDPDLCIGCGICVNTCAFGAITMHDERAEVHPLHCEGCGLCCYICPEGAAMMEKRVCGEIYTSSTEFGPLVHARLFPGSGTSGLLVHEVKKRALTIDPSAEVLLVDGPPGIGCPLISTISGMNAVLIVTEPSVSALHDCKRLVTVCRRFDLSILLLINRFDLLEEITSEIEAYAEEEGIATVGKIPFDSAVVTAVRQGTPITRTDSPASKVISTVWDQIRFKLDMP</sequence>
<dbReference type="PANTHER" id="PTHR43534">
    <property type="entry name" value="MIND SUPERFAMILY P-LOOP ATPASE CONTAINING AN INSERTED FERREDOXIN DOMAIN"/>
    <property type="match status" value="1"/>
</dbReference>
<gene>
    <name evidence="2" type="ORF">FTO68_06635</name>
</gene>
<dbReference type="Proteomes" id="UP001524383">
    <property type="component" value="Unassembled WGS sequence"/>
</dbReference>
<feature type="domain" description="4Fe-4S ferredoxin-type" evidence="1">
    <location>
        <begin position="90"/>
        <end position="118"/>
    </location>
</feature>
<reference evidence="2 3" key="1">
    <citation type="submission" date="2019-08" db="EMBL/GenBank/DDBJ databases">
        <authorList>
            <person name="Chen S.-C."/>
            <person name="Lai M.-C."/>
            <person name="You Y.-T."/>
        </authorList>
    </citation>
    <scope>NUCLEOTIDE SEQUENCE [LARGE SCALE GENOMIC DNA]</scope>
    <source>
        <strain evidence="2 3">P2F9704a</strain>
    </source>
</reference>
<keyword evidence="3" id="KW-1185">Reference proteome</keyword>
<dbReference type="CDD" id="cd03110">
    <property type="entry name" value="SIMIBI_bact_arch"/>
    <property type="match status" value="1"/>
</dbReference>
<comment type="caution">
    <text evidence="2">The sequence shown here is derived from an EMBL/GenBank/DDBJ whole genome shotgun (WGS) entry which is preliminary data.</text>
</comment>
<dbReference type="PANTHER" id="PTHR43534:SF1">
    <property type="entry name" value="4FE-4S CLUSTER CONTAINING PARA FAMILY ATPASE PROTEIN"/>
    <property type="match status" value="1"/>
</dbReference>
<proteinExistence type="predicted"/>
<evidence type="ECO:0000313" key="2">
    <source>
        <dbReference type="EMBL" id="MCQ1538659.1"/>
    </source>
</evidence>
<dbReference type="InterPro" id="IPR017896">
    <property type="entry name" value="4Fe4S_Fe-S-bd"/>
</dbReference>
<dbReference type="Pfam" id="PF01656">
    <property type="entry name" value="CbiA"/>
    <property type="match status" value="1"/>
</dbReference>
<dbReference type="SUPFAM" id="SSF52540">
    <property type="entry name" value="P-loop containing nucleoside triphosphate hydrolases"/>
    <property type="match status" value="1"/>
</dbReference>
<feature type="domain" description="4Fe-4S ferredoxin-type" evidence="1">
    <location>
        <begin position="60"/>
        <end position="89"/>
    </location>
</feature>
<dbReference type="PROSITE" id="PS51379">
    <property type="entry name" value="4FE4S_FER_2"/>
    <property type="match status" value="2"/>
</dbReference>
<evidence type="ECO:0000259" key="1">
    <source>
        <dbReference type="PROSITE" id="PS51379"/>
    </source>
</evidence>
<dbReference type="AlphaFoldDB" id="A0ABD4TKE4"/>
<dbReference type="Pfam" id="PF00037">
    <property type="entry name" value="Fer4"/>
    <property type="match status" value="1"/>
</dbReference>
<evidence type="ECO:0000313" key="3">
    <source>
        <dbReference type="Proteomes" id="UP001524383"/>
    </source>
</evidence>
<organism evidence="2 3">
    <name type="scientific">Methanocalculus taiwanensis</name>
    <dbReference type="NCBI Taxonomy" id="106207"/>
    <lineage>
        <taxon>Archaea</taxon>
        <taxon>Methanobacteriati</taxon>
        <taxon>Methanobacteriota</taxon>
        <taxon>Stenosarchaea group</taxon>
        <taxon>Methanomicrobia</taxon>
        <taxon>Methanomicrobiales</taxon>
        <taxon>Methanocalculaceae</taxon>
        <taxon>Methanocalculus</taxon>
    </lineage>
</organism>
<accession>A0ABD4TKE4</accession>
<dbReference type="InterPro" id="IPR027417">
    <property type="entry name" value="P-loop_NTPase"/>
</dbReference>
<dbReference type="EMBL" id="VOTZ01000012">
    <property type="protein sequence ID" value="MCQ1538659.1"/>
    <property type="molecule type" value="Genomic_DNA"/>
</dbReference>
<dbReference type="RefSeq" id="WP_255332610.1">
    <property type="nucleotide sequence ID" value="NZ_VOTZ01000012.1"/>
</dbReference>
<dbReference type="Gene3D" id="3.40.50.300">
    <property type="entry name" value="P-loop containing nucleotide triphosphate hydrolases"/>
    <property type="match status" value="1"/>
</dbReference>
<dbReference type="InterPro" id="IPR002586">
    <property type="entry name" value="CobQ/CobB/MinD/ParA_Nub-bd_dom"/>
</dbReference>
<name>A0ABD4TKE4_9EURY</name>
<dbReference type="Gene3D" id="3.30.70.20">
    <property type="match status" value="1"/>
</dbReference>
<protein>
    <submittedName>
        <fullName evidence="2">4Fe-4S dicluster domain-containing protein</fullName>
    </submittedName>
</protein>